<dbReference type="EMBL" id="JAHRHJ020001856">
    <property type="protein sequence ID" value="KAH9293015.1"/>
    <property type="molecule type" value="Genomic_DNA"/>
</dbReference>
<dbReference type="Gene3D" id="3.10.10.10">
    <property type="entry name" value="HIV Type 1 Reverse Transcriptase, subunit A, domain 1"/>
    <property type="match status" value="1"/>
</dbReference>
<accession>A0AA38C2H4</accession>
<dbReference type="AlphaFoldDB" id="A0AA38C2H4"/>
<keyword evidence="2" id="KW-1185">Reference proteome</keyword>
<feature type="non-terminal residue" evidence="1">
    <location>
        <position position="100"/>
    </location>
</feature>
<feature type="non-terminal residue" evidence="1">
    <location>
        <position position="1"/>
    </location>
</feature>
<comment type="caution">
    <text evidence="1">The sequence shown here is derived from an EMBL/GenBank/DDBJ whole genome shotgun (WGS) entry which is preliminary data.</text>
</comment>
<evidence type="ECO:0000313" key="2">
    <source>
        <dbReference type="Proteomes" id="UP000824469"/>
    </source>
</evidence>
<evidence type="ECO:0000313" key="1">
    <source>
        <dbReference type="EMBL" id="KAH9293015.1"/>
    </source>
</evidence>
<name>A0AA38C2H4_TAXCH</name>
<dbReference type="SUPFAM" id="SSF56672">
    <property type="entry name" value="DNA/RNA polymerases"/>
    <property type="match status" value="1"/>
</dbReference>
<sequence length="100" mass="11472">FERGFDPKLAQHTVELDLDAKPIKQKQRPVNPHIEPLMKKELNKLIEVSIIFPDEALKLGYKLSSSQEEEWRNQVVCGLPRPQQGISQRPLPTSFNGKNI</sequence>
<gene>
    <name evidence="1" type="ORF">KI387_041792</name>
</gene>
<dbReference type="InterPro" id="IPR043502">
    <property type="entry name" value="DNA/RNA_pol_sf"/>
</dbReference>
<proteinExistence type="predicted"/>
<protein>
    <submittedName>
        <fullName evidence="1">Uncharacterized protein</fullName>
    </submittedName>
</protein>
<dbReference type="Proteomes" id="UP000824469">
    <property type="component" value="Unassembled WGS sequence"/>
</dbReference>
<organism evidence="1 2">
    <name type="scientific">Taxus chinensis</name>
    <name type="common">Chinese yew</name>
    <name type="synonym">Taxus wallichiana var. chinensis</name>
    <dbReference type="NCBI Taxonomy" id="29808"/>
    <lineage>
        <taxon>Eukaryota</taxon>
        <taxon>Viridiplantae</taxon>
        <taxon>Streptophyta</taxon>
        <taxon>Embryophyta</taxon>
        <taxon>Tracheophyta</taxon>
        <taxon>Spermatophyta</taxon>
        <taxon>Pinopsida</taxon>
        <taxon>Pinidae</taxon>
        <taxon>Conifers II</taxon>
        <taxon>Cupressales</taxon>
        <taxon>Taxaceae</taxon>
        <taxon>Taxus</taxon>
    </lineage>
</organism>
<reference evidence="1 2" key="1">
    <citation type="journal article" date="2021" name="Nat. Plants">
        <title>The Taxus genome provides insights into paclitaxel biosynthesis.</title>
        <authorList>
            <person name="Xiong X."/>
            <person name="Gou J."/>
            <person name="Liao Q."/>
            <person name="Li Y."/>
            <person name="Zhou Q."/>
            <person name="Bi G."/>
            <person name="Li C."/>
            <person name="Du R."/>
            <person name="Wang X."/>
            <person name="Sun T."/>
            <person name="Guo L."/>
            <person name="Liang H."/>
            <person name="Lu P."/>
            <person name="Wu Y."/>
            <person name="Zhang Z."/>
            <person name="Ro D.K."/>
            <person name="Shang Y."/>
            <person name="Huang S."/>
            <person name="Yan J."/>
        </authorList>
    </citation>
    <scope>NUCLEOTIDE SEQUENCE [LARGE SCALE GENOMIC DNA]</scope>
    <source>
        <strain evidence="1">Ta-2019</strain>
    </source>
</reference>